<keyword evidence="2" id="KW-1185">Reference proteome</keyword>
<organism evidence="1 2">
    <name type="scientific">Funneliformis mosseae</name>
    <name type="common">Endomycorrhizal fungus</name>
    <name type="synonym">Glomus mosseae</name>
    <dbReference type="NCBI Taxonomy" id="27381"/>
    <lineage>
        <taxon>Eukaryota</taxon>
        <taxon>Fungi</taxon>
        <taxon>Fungi incertae sedis</taxon>
        <taxon>Mucoromycota</taxon>
        <taxon>Glomeromycotina</taxon>
        <taxon>Glomeromycetes</taxon>
        <taxon>Glomerales</taxon>
        <taxon>Glomeraceae</taxon>
        <taxon>Funneliformis</taxon>
    </lineage>
</organism>
<protein>
    <submittedName>
        <fullName evidence="1">9659_t:CDS:1</fullName>
    </submittedName>
</protein>
<reference evidence="1" key="1">
    <citation type="submission" date="2021-06" db="EMBL/GenBank/DDBJ databases">
        <authorList>
            <person name="Kallberg Y."/>
            <person name="Tangrot J."/>
            <person name="Rosling A."/>
        </authorList>
    </citation>
    <scope>NUCLEOTIDE SEQUENCE</scope>
    <source>
        <strain evidence="1">87-6 pot B 2015</strain>
    </source>
</reference>
<sequence length="83" mass="9673">KSWEGSASSRLLADVHYFIEWVDSQSSTDFYQMERALKNGEIHTLTSSVWTVIRNQRRSSCPWYHSYLNVNGVGEKIFMKKLA</sequence>
<feature type="non-terminal residue" evidence="1">
    <location>
        <position position="83"/>
    </location>
</feature>
<dbReference type="Proteomes" id="UP000789375">
    <property type="component" value="Unassembled WGS sequence"/>
</dbReference>
<name>A0A9N9DAD0_FUNMO</name>
<evidence type="ECO:0000313" key="2">
    <source>
        <dbReference type="Proteomes" id="UP000789375"/>
    </source>
</evidence>
<gene>
    <name evidence="1" type="ORF">FMOSSE_LOCUS10575</name>
</gene>
<dbReference type="EMBL" id="CAJVPP010003573">
    <property type="protein sequence ID" value="CAG8632757.1"/>
    <property type="molecule type" value="Genomic_DNA"/>
</dbReference>
<accession>A0A9N9DAD0</accession>
<comment type="caution">
    <text evidence="1">The sequence shown here is derived from an EMBL/GenBank/DDBJ whole genome shotgun (WGS) entry which is preliminary data.</text>
</comment>
<proteinExistence type="predicted"/>
<evidence type="ECO:0000313" key="1">
    <source>
        <dbReference type="EMBL" id="CAG8632757.1"/>
    </source>
</evidence>
<dbReference type="AlphaFoldDB" id="A0A9N9DAD0"/>